<protein>
    <submittedName>
        <fullName evidence="7">Photosystem I assembly protein Ycf3</fullName>
    </submittedName>
</protein>
<organism evidence="7 8">
    <name type="scientific">Candidatus Lokiarchaeum ossiferum</name>
    <dbReference type="NCBI Taxonomy" id="2951803"/>
    <lineage>
        <taxon>Archaea</taxon>
        <taxon>Promethearchaeati</taxon>
        <taxon>Promethearchaeota</taxon>
        <taxon>Promethearchaeia</taxon>
        <taxon>Promethearchaeales</taxon>
        <taxon>Promethearchaeaceae</taxon>
        <taxon>Candidatus Lokiarchaeum</taxon>
    </lineage>
</organism>
<keyword evidence="6" id="KW-1133">Transmembrane helix</keyword>
<dbReference type="SUPFAM" id="SSF52467">
    <property type="entry name" value="DHS-like NAD/FAD-binding domain"/>
    <property type="match status" value="1"/>
</dbReference>
<feature type="transmembrane region" description="Helical" evidence="6">
    <location>
        <begin position="35"/>
        <end position="55"/>
    </location>
</feature>
<dbReference type="Gene3D" id="1.25.40.10">
    <property type="entry name" value="Tetratricopeptide repeat domain"/>
    <property type="match status" value="4"/>
</dbReference>
<comment type="subcellular location">
    <subcellularLocation>
        <location evidence="1">Cytoplasm</location>
    </subcellularLocation>
</comment>
<dbReference type="InterPro" id="IPR051476">
    <property type="entry name" value="Bac_ResReg_Asp_Phosphatase"/>
</dbReference>
<name>A0ABY6HXH0_9ARCH</name>
<keyword evidence="6" id="KW-0472">Membrane</keyword>
<dbReference type="InterPro" id="IPR029035">
    <property type="entry name" value="DHS-like_NAD/FAD-binding_dom"/>
</dbReference>
<feature type="repeat" description="TPR" evidence="5">
    <location>
        <begin position="625"/>
        <end position="658"/>
    </location>
</feature>
<evidence type="ECO:0000313" key="8">
    <source>
        <dbReference type="Proteomes" id="UP001208689"/>
    </source>
</evidence>
<reference evidence="7" key="1">
    <citation type="submission" date="2022-09" db="EMBL/GenBank/DDBJ databases">
        <title>Actin cytoskeleton and complex cell architecture in an #Asgard archaeon.</title>
        <authorList>
            <person name="Ponce Toledo R.I."/>
            <person name="Schleper C."/>
            <person name="Rodrigues Oliveira T."/>
            <person name="Wollweber F."/>
            <person name="Xu J."/>
            <person name="Rittmann S."/>
            <person name="Klingl A."/>
            <person name="Pilhofer M."/>
        </authorList>
    </citation>
    <scope>NUCLEOTIDE SEQUENCE</scope>
    <source>
        <strain evidence="7">B-35</strain>
    </source>
</reference>
<dbReference type="Pfam" id="PF13424">
    <property type="entry name" value="TPR_12"/>
    <property type="match status" value="2"/>
</dbReference>
<evidence type="ECO:0000256" key="2">
    <source>
        <dbReference type="ARBA" id="ARBA00022490"/>
    </source>
</evidence>
<accession>A0ABY6HXH0</accession>
<evidence type="ECO:0000256" key="5">
    <source>
        <dbReference type="PROSITE-ProRule" id="PRU00339"/>
    </source>
</evidence>
<feature type="repeat" description="TPR" evidence="5">
    <location>
        <begin position="705"/>
        <end position="738"/>
    </location>
</feature>
<keyword evidence="8" id="KW-1185">Reference proteome</keyword>
<dbReference type="EMBL" id="CP104013">
    <property type="protein sequence ID" value="UYP48210.1"/>
    <property type="molecule type" value="Genomic_DNA"/>
</dbReference>
<dbReference type="InterPro" id="IPR019734">
    <property type="entry name" value="TPR_rpt"/>
</dbReference>
<dbReference type="Proteomes" id="UP001208689">
    <property type="component" value="Chromosome"/>
</dbReference>
<proteinExistence type="predicted"/>
<dbReference type="PANTHER" id="PTHR46630:SF1">
    <property type="entry name" value="TETRATRICOPEPTIDE REPEAT PROTEIN 29"/>
    <property type="match status" value="1"/>
</dbReference>
<keyword evidence="6" id="KW-0812">Transmembrane</keyword>
<keyword evidence="2" id="KW-0963">Cytoplasm</keyword>
<dbReference type="SMART" id="SM00028">
    <property type="entry name" value="TPR"/>
    <property type="match status" value="11"/>
</dbReference>
<dbReference type="Pfam" id="PF13181">
    <property type="entry name" value="TPR_8"/>
    <property type="match status" value="2"/>
</dbReference>
<dbReference type="PANTHER" id="PTHR46630">
    <property type="entry name" value="TETRATRICOPEPTIDE REPEAT PROTEIN 29"/>
    <property type="match status" value="1"/>
</dbReference>
<dbReference type="InterPro" id="IPR011990">
    <property type="entry name" value="TPR-like_helical_dom_sf"/>
</dbReference>
<evidence type="ECO:0000313" key="7">
    <source>
        <dbReference type="EMBL" id="UYP48210.1"/>
    </source>
</evidence>
<evidence type="ECO:0000256" key="4">
    <source>
        <dbReference type="ARBA" id="ARBA00022803"/>
    </source>
</evidence>
<feature type="repeat" description="TPR" evidence="5">
    <location>
        <begin position="465"/>
        <end position="498"/>
    </location>
</feature>
<dbReference type="PROSITE" id="PS50005">
    <property type="entry name" value="TPR"/>
    <property type="match status" value="3"/>
</dbReference>
<evidence type="ECO:0000256" key="1">
    <source>
        <dbReference type="ARBA" id="ARBA00004496"/>
    </source>
</evidence>
<dbReference type="Gene3D" id="3.40.50.1220">
    <property type="entry name" value="TPP-binding domain"/>
    <property type="match status" value="1"/>
</dbReference>
<evidence type="ECO:0000256" key="3">
    <source>
        <dbReference type="ARBA" id="ARBA00022737"/>
    </source>
</evidence>
<dbReference type="Pfam" id="PF13289">
    <property type="entry name" value="SIR2_2"/>
    <property type="match status" value="1"/>
</dbReference>
<evidence type="ECO:0000256" key="6">
    <source>
        <dbReference type="SAM" id="Phobius"/>
    </source>
</evidence>
<gene>
    <name evidence="7" type="ORF">NEF87_004495</name>
</gene>
<sequence length="878" mass="98807">MLYHQYYWWDKIFLPINDHPRMNIKTLEMLKQGKAVFFIGAGISMIPPSCLPSWWQINHIILDALESEASSLIPQETNIVKLIKKREEDGKLPPEYVAEIITNRIGDSYFEVLQGLEGESPNEAHLWLAVLAKAGLLPAIITTNFDTLVERAFDAVGVPLEVIVDPNEYLDVPKLLENHNPKTSPCLLLKLHGTATRPKTCIDTLAQRKRGLHPNINQALNCLGQSKFWIFLGYSGSDLEADPGYLGIRKRIKDSPGFAWLHLPNQEPLSVVSDLATAYGEDRGIIDVGILPQWFNTCSTLLPPRIVVPQFISYTNEEIKQIKSQKLNRVVECARSWASDRSNSTCAILLSDIGNNAGLYDISHQLIQSILSNSNIVDIDGFNSGILHSQLGEIEKFHGNYEIALENYQKAADHFKSCNHTDGYITSLGEIALIQANFGEFDKAIAVTKNNLKYNQDLSDNEGIIHAYLNLGSLYRENDNFDLAKNVYLQAIKFAGLHGLEVLRANGLLGLGQVEDILSEVDAAEEKFQEAYNIYSRLGDDAFVSESLRSLAGIYSRRGDLVRALNYLSNALQKADMTGNKSRYVRAQKDIADILLQQGKNNEALTQLKKASQTAEELNNISLLITLWQSIGNIYQNQGELDLAHEIFSKSLEKAKRFGLKVKIAGLENNLGIISEQKGNIDHALEYYCRANAAFHETHQVESRAGTLGNIGNIFLRKGDYNKASEKYRESLRIFEQLNNVDGIIRTQYNLANAKYYTGEVQASQIYFEKAIKSAEKYQQINLRDTFQMNYASVLFGLENFDDAIRMYSQVSNSFSAREDYYQAGLASYYCGLAFIKMQSRDDAIYFLELAINSWNKLDTMPEQKSEIENILLSLNST</sequence>
<keyword evidence="3" id="KW-0677">Repeat</keyword>
<dbReference type="SUPFAM" id="SSF48452">
    <property type="entry name" value="TPR-like"/>
    <property type="match status" value="3"/>
</dbReference>
<keyword evidence="4 5" id="KW-0802">TPR repeat</keyword>